<accession>A0A015U6F7</accession>
<feature type="domain" description="FecR protein" evidence="2">
    <location>
        <begin position="101"/>
        <end position="195"/>
    </location>
</feature>
<reference evidence="4 5" key="1">
    <citation type="submission" date="2014-02" db="EMBL/GenBank/DDBJ databases">
        <authorList>
            <person name="Sears C."/>
            <person name="Carroll K."/>
            <person name="Sack B.R."/>
            <person name="Qadri F."/>
            <person name="Myers L.L."/>
            <person name="Chung G.-T."/>
            <person name="Escheverria P."/>
            <person name="Fraser C.M."/>
            <person name="Sadzewicz L."/>
            <person name="Shefchek K.A."/>
            <person name="Tallon L."/>
            <person name="Das S.P."/>
            <person name="Daugherty S."/>
            <person name="Mongodin E.F."/>
        </authorList>
    </citation>
    <scope>NUCLEOTIDE SEQUENCE [LARGE SCALE GENOMIC DNA]</scope>
    <source>
        <strain evidence="5">3998T(B)3</strain>
    </source>
</reference>
<dbReference type="Proteomes" id="UP000020773">
    <property type="component" value="Unassembled WGS sequence"/>
</dbReference>
<dbReference type="PATRIC" id="fig|1339316.3.peg.807"/>
<dbReference type="AlphaFoldDB" id="A0A015U6F7"/>
<dbReference type="PANTHER" id="PTHR30273">
    <property type="entry name" value="PERIPLASMIC SIGNAL SENSOR AND SIGMA FACTOR ACTIVATOR FECR-RELATED"/>
    <property type="match status" value="1"/>
</dbReference>
<dbReference type="PANTHER" id="PTHR30273:SF2">
    <property type="entry name" value="PROTEIN FECR"/>
    <property type="match status" value="1"/>
</dbReference>
<keyword evidence="1" id="KW-1133">Transmembrane helix</keyword>
<keyword evidence="1" id="KW-0812">Transmembrane</keyword>
<protein>
    <submittedName>
        <fullName evidence="4">FecR family protein</fullName>
    </submittedName>
</protein>
<gene>
    <name evidence="4" type="ORF">M125_0825</name>
</gene>
<dbReference type="GO" id="GO:0016989">
    <property type="term" value="F:sigma factor antagonist activity"/>
    <property type="evidence" value="ECO:0007669"/>
    <property type="project" value="TreeGrafter"/>
</dbReference>
<evidence type="ECO:0000259" key="3">
    <source>
        <dbReference type="Pfam" id="PF16344"/>
    </source>
</evidence>
<dbReference type="Pfam" id="PF16344">
    <property type="entry name" value="FecR_C"/>
    <property type="match status" value="1"/>
</dbReference>
<evidence type="ECO:0000313" key="4">
    <source>
        <dbReference type="EMBL" id="EXY92404.1"/>
    </source>
</evidence>
<feature type="domain" description="Protein FecR C-terminal" evidence="3">
    <location>
        <begin position="238"/>
        <end position="308"/>
    </location>
</feature>
<dbReference type="Pfam" id="PF04773">
    <property type="entry name" value="FecR"/>
    <property type="match status" value="1"/>
</dbReference>
<dbReference type="PIRSF" id="PIRSF018266">
    <property type="entry name" value="FecR"/>
    <property type="match status" value="1"/>
</dbReference>
<dbReference type="EMBL" id="JGDB01000016">
    <property type="protein sequence ID" value="EXY92404.1"/>
    <property type="molecule type" value="Genomic_DNA"/>
</dbReference>
<evidence type="ECO:0000256" key="1">
    <source>
        <dbReference type="SAM" id="Phobius"/>
    </source>
</evidence>
<dbReference type="FunFam" id="2.60.120.1440:FF:000001">
    <property type="entry name" value="Putative anti-sigma factor"/>
    <property type="match status" value="1"/>
</dbReference>
<sequence>MNQEILNRYLTGDASAEEKQMVVRWLDTDPQHMREYLALRKLHDITLWQEKPAATVDKKKRLTLPYIREFIKIAAIFLIAVTSVYFLAPERGKDTPDLKAIHVPSGQRAELTLGDGTRVCLNSNTTLTFPDHFDRKERRVTLDGEGYFQVAKNEKKPFIVQAKEYEVRVLGTEFNVMMYKDQDFFETVLLKGSVEVNETTTGRKVKLQPNERLFGKAGQLRKESISEWNRALWMQGILYFDNTRMDEIIRQLGLYYDVKFILEKESLANVRFTGKFRIRDGVEHVLKVLQLKCKFTYQRDEDSNTITIN</sequence>
<dbReference type="InterPro" id="IPR032508">
    <property type="entry name" value="FecR_C"/>
</dbReference>
<dbReference type="Gene3D" id="2.60.120.1440">
    <property type="match status" value="1"/>
</dbReference>
<dbReference type="InterPro" id="IPR012373">
    <property type="entry name" value="Ferrdict_sens_TM"/>
</dbReference>
<comment type="caution">
    <text evidence="4">The sequence shown here is derived from an EMBL/GenBank/DDBJ whole genome shotgun (WGS) entry which is preliminary data.</text>
</comment>
<proteinExistence type="predicted"/>
<dbReference type="RefSeq" id="WP_005796467.1">
    <property type="nucleotide sequence ID" value="NZ_JGDB01000016.1"/>
</dbReference>
<feature type="transmembrane region" description="Helical" evidence="1">
    <location>
        <begin position="70"/>
        <end position="88"/>
    </location>
</feature>
<name>A0A015U6F7_BACFG</name>
<evidence type="ECO:0000259" key="2">
    <source>
        <dbReference type="Pfam" id="PF04773"/>
    </source>
</evidence>
<dbReference type="Gene3D" id="3.55.50.30">
    <property type="match status" value="1"/>
</dbReference>
<evidence type="ECO:0000313" key="5">
    <source>
        <dbReference type="Proteomes" id="UP000020773"/>
    </source>
</evidence>
<organism evidence="4 5">
    <name type="scientific">Bacteroides fragilis str. 3998T(B)3</name>
    <dbReference type="NCBI Taxonomy" id="1339316"/>
    <lineage>
        <taxon>Bacteria</taxon>
        <taxon>Pseudomonadati</taxon>
        <taxon>Bacteroidota</taxon>
        <taxon>Bacteroidia</taxon>
        <taxon>Bacteroidales</taxon>
        <taxon>Bacteroidaceae</taxon>
        <taxon>Bacteroides</taxon>
    </lineage>
</organism>
<keyword evidence="1" id="KW-0472">Membrane</keyword>
<dbReference type="InterPro" id="IPR006860">
    <property type="entry name" value="FecR"/>
</dbReference>